<feature type="transmembrane region" description="Helical" evidence="1">
    <location>
        <begin position="379"/>
        <end position="398"/>
    </location>
</feature>
<proteinExistence type="predicted"/>
<gene>
    <name evidence="2" type="ORF">HPULCUR_003221</name>
</gene>
<evidence type="ECO:0000313" key="3">
    <source>
        <dbReference type="Proteomes" id="UP001476247"/>
    </source>
</evidence>
<feature type="transmembrane region" description="Helical" evidence="1">
    <location>
        <begin position="20"/>
        <end position="39"/>
    </location>
</feature>
<protein>
    <submittedName>
        <fullName evidence="2">Uncharacterized protein</fullName>
    </submittedName>
</protein>
<keyword evidence="1" id="KW-1133">Transmembrane helix</keyword>
<feature type="transmembrane region" description="Helical" evidence="1">
    <location>
        <begin position="46"/>
        <end position="64"/>
    </location>
</feature>
<feature type="transmembrane region" description="Helical" evidence="1">
    <location>
        <begin position="351"/>
        <end position="373"/>
    </location>
</feature>
<dbReference type="EMBL" id="BAABUJ010000008">
    <property type="protein sequence ID" value="GAA5797826.1"/>
    <property type="molecule type" value="Genomic_DNA"/>
</dbReference>
<comment type="caution">
    <text evidence="2">The sequence shown here is derived from an EMBL/GenBank/DDBJ whole genome shotgun (WGS) entry which is preliminary data.</text>
</comment>
<organism evidence="2 3">
    <name type="scientific">Helicostylum pulchrum</name>
    <dbReference type="NCBI Taxonomy" id="562976"/>
    <lineage>
        <taxon>Eukaryota</taxon>
        <taxon>Fungi</taxon>
        <taxon>Fungi incertae sedis</taxon>
        <taxon>Mucoromycota</taxon>
        <taxon>Mucoromycotina</taxon>
        <taxon>Mucoromycetes</taxon>
        <taxon>Mucorales</taxon>
        <taxon>Mucorineae</taxon>
        <taxon>Mucoraceae</taxon>
        <taxon>Helicostylum</taxon>
    </lineage>
</organism>
<dbReference type="Proteomes" id="UP001476247">
    <property type="component" value="Unassembled WGS sequence"/>
</dbReference>
<name>A0ABP9XSR6_9FUNG</name>
<keyword evidence="3" id="KW-1185">Reference proteome</keyword>
<evidence type="ECO:0000313" key="2">
    <source>
        <dbReference type="EMBL" id="GAA5797826.1"/>
    </source>
</evidence>
<evidence type="ECO:0000256" key="1">
    <source>
        <dbReference type="SAM" id="Phobius"/>
    </source>
</evidence>
<reference evidence="2 3" key="1">
    <citation type="submission" date="2024-04" db="EMBL/GenBank/DDBJ databases">
        <title>genome sequences of Mucor flavus KT1a and Helicostylum pulchrum KT1b strains isolation_sourced from the surface of a dry-aged beef.</title>
        <authorList>
            <person name="Toyotome T."/>
            <person name="Hosono M."/>
            <person name="Torimaru M."/>
            <person name="Fukuda K."/>
            <person name="Mikami N."/>
        </authorList>
    </citation>
    <scope>NUCLEOTIDE SEQUENCE [LARGE SCALE GENOMIC DNA]</scope>
    <source>
        <strain evidence="2 3">KT1b</strain>
    </source>
</reference>
<keyword evidence="1" id="KW-0472">Membrane</keyword>
<keyword evidence="1" id="KW-0812">Transmembrane</keyword>
<sequence>MLVPASAFWIDLVDHRPPLHGVFTGLLTAVGTAGILLVLSVPPTWTAMTLPVAIISTIFDGLFYQPLLVLVDSAIIKILGDYKILYGELNETYYIYTCINSTTYSQPFLVLKAKERQYGKFVSAIMSVCIGWFLDDDHDFDTLMVTTLIGSVILFLLSLSTNVQAADVSLLDIVQCQEEIDETSPLTKHTLQRTETTSSYIYYKPYSLFGEHLSNISEEDASMLQRMATTNSTSIRPLPASLHSSCLSQNIEDAPTPYHHSYHPMPYTPPISRNNNVPIHFIDENLPPSFELARLPYPPPEAPIVVLITFFPGYYQKHQYSRHSNNVSPQEEDYYYLHCYHQQSKWILKSFMSSLFCLGVVYGMTQSLLFLYLHDTLNLPMHLIGIIGLIMIAADLLASKLVIWVNN</sequence>
<feature type="transmembrane region" description="Helical" evidence="1">
    <location>
        <begin position="140"/>
        <end position="159"/>
    </location>
</feature>
<accession>A0ABP9XSR6</accession>